<dbReference type="Proteomes" id="UP001207830">
    <property type="component" value="Unassembled WGS sequence"/>
</dbReference>
<comment type="caution">
    <text evidence="4">The sequence shown here is derived from an EMBL/GenBank/DDBJ whole genome shotgun (WGS) entry which is preliminary data.</text>
</comment>
<dbReference type="SMART" id="SM00698">
    <property type="entry name" value="MORN"/>
    <property type="match status" value="11"/>
</dbReference>
<name>A0ABT3YUC4_9PSED</name>
<feature type="chain" id="PRO_5045957434" evidence="3">
    <location>
        <begin position="18"/>
        <end position="575"/>
    </location>
</feature>
<keyword evidence="5" id="KW-1185">Reference proteome</keyword>
<keyword evidence="1" id="KW-0677">Repeat</keyword>
<dbReference type="Gene3D" id="3.40.50.1460">
    <property type="match status" value="1"/>
</dbReference>
<evidence type="ECO:0000313" key="5">
    <source>
        <dbReference type="Proteomes" id="UP001207830"/>
    </source>
</evidence>
<organism evidence="4 5">
    <name type="scientific">Pseudomonas monsensis</name>
    <dbReference type="NCBI Taxonomy" id="2745509"/>
    <lineage>
        <taxon>Bacteria</taxon>
        <taxon>Pseudomonadati</taxon>
        <taxon>Pseudomonadota</taxon>
        <taxon>Gammaproteobacteria</taxon>
        <taxon>Pseudomonadales</taxon>
        <taxon>Pseudomonadaceae</taxon>
        <taxon>Pseudomonas</taxon>
    </lineage>
</organism>
<dbReference type="Gene3D" id="2.20.110.10">
    <property type="entry name" value="Histone H3 K4-specific methyltransferase SET7/9 N-terminal domain"/>
    <property type="match status" value="4"/>
</dbReference>
<dbReference type="Pfam" id="PF02493">
    <property type="entry name" value="MORN"/>
    <property type="match status" value="10"/>
</dbReference>
<dbReference type="InterPro" id="IPR029030">
    <property type="entry name" value="Caspase-like_dom_sf"/>
</dbReference>
<keyword evidence="3" id="KW-0732">Signal</keyword>
<dbReference type="RefSeq" id="WP_128613639.1">
    <property type="nucleotide sequence ID" value="NZ_JANIGP010000007.1"/>
</dbReference>
<evidence type="ECO:0000313" key="4">
    <source>
        <dbReference type="EMBL" id="MCY0109119.1"/>
    </source>
</evidence>
<dbReference type="SUPFAM" id="SSF52129">
    <property type="entry name" value="Caspase-like"/>
    <property type="match status" value="1"/>
</dbReference>
<dbReference type="InterPro" id="IPR003409">
    <property type="entry name" value="MORN"/>
</dbReference>
<dbReference type="Pfam" id="PF01650">
    <property type="entry name" value="Peptidase_C13"/>
    <property type="match status" value="1"/>
</dbReference>
<evidence type="ECO:0000256" key="1">
    <source>
        <dbReference type="ARBA" id="ARBA00022737"/>
    </source>
</evidence>
<accession>A0ABT3YUC4</accession>
<dbReference type="EMBL" id="JANIGP010000007">
    <property type="protein sequence ID" value="MCY0109119.1"/>
    <property type="molecule type" value="Genomic_DNA"/>
</dbReference>
<gene>
    <name evidence="4" type="ORF">NQF78_12395</name>
</gene>
<evidence type="ECO:0000256" key="3">
    <source>
        <dbReference type="SAM" id="SignalP"/>
    </source>
</evidence>
<dbReference type="InterPro" id="IPR001096">
    <property type="entry name" value="Peptidase_C13"/>
</dbReference>
<evidence type="ECO:0000256" key="2">
    <source>
        <dbReference type="SAM" id="MobiDB-lite"/>
    </source>
</evidence>
<feature type="signal peptide" evidence="3">
    <location>
        <begin position="1"/>
        <end position="17"/>
    </location>
</feature>
<feature type="region of interest" description="Disordered" evidence="2">
    <location>
        <begin position="148"/>
        <end position="170"/>
    </location>
</feature>
<dbReference type="PROSITE" id="PS51257">
    <property type="entry name" value="PROKAR_LIPOPROTEIN"/>
    <property type="match status" value="1"/>
</dbReference>
<dbReference type="PANTHER" id="PTHR43215">
    <property type="entry name" value="RADIAL SPOKE HEAD 1 HOMOLOG"/>
    <property type="match status" value="1"/>
</dbReference>
<dbReference type="PANTHER" id="PTHR43215:SF14">
    <property type="entry name" value="RADIAL SPOKE HEAD 1 HOMOLOG"/>
    <property type="match status" value="1"/>
</dbReference>
<dbReference type="SUPFAM" id="SSF82185">
    <property type="entry name" value="Histone H3 K4-specific methyltransferase SET7/9 N-terminal domain"/>
    <property type="match status" value="3"/>
</dbReference>
<reference evidence="4 5" key="1">
    <citation type="submission" date="2022-07" db="EMBL/GenBank/DDBJ databases">
        <title>Characterization of plant growth promoting rhizobacteria (PGPR) for use as bioinoculants in agriculture.</title>
        <authorList>
            <person name="Hassen A.I."/>
            <person name="Pierneef R."/>
        </authorList>
    </citation>
    <scope>NUCLEOTIDE SEQUENCE [LARGE SCALE GENOMIC DNA]</scope>
    <source>
        <strain evidence="4 5">SARCC-3054</strain>
    </source>
</reference>
<proteinExistence type="predicted"/>
<protein>
    <submittedName>
        <fullName evidence="4">Caspase family protein</fullName>
    </submittedName>
</protein>
<sequence>MRSLATLAPLALTLLLAACGDGESLLPPDARLPDGGRYRGELVDGLLQGQGRVDYPNGSWYAGQFDKGQWHGQGEWHGSNGEVYRGQFQQGLFDGQGSLTTNASSYTGGFKQGRRDGEGTLKENAMTYRGEFKADQYSGLGRLEMDDGSSYQGQFAHGKPNGEGQRGDASGNSFSGHFVNGQLEGNGTFNSADGDIYVGGFKNNQLHGKGRYENADGDVWLGQFKEGALTGKGELIGADGSHYIGAFSDWRFSGQGRLNLSDGSFYIGGFDNDSYAGRGTLVLTDGTVMSGTWINGQRVRDADGKLLPDTLELGLLAQGRLLDDALAAIPASTPAVELYTLTLGGDGKQSVFLRESDYVANMLNTRFGAYGQIRLVNHRDHLGDRPMATRENLRRAAQTLAERSGPEDLLFIYLTSHGTAEHELVLDQPRMELADLPADELAAVLAPLKNRDKIIVISSCYSGGFIPALKDEHTLIMTASRADRVSFGCSEEANFTYFGDALFAQALNQTDDLEQAFKLARATVAERELADNFEASEPQIWAPKAVLSHWQLLRKQQARKALQSAALNDGATKSN</sequence>